<dbReference type="InterPro" id="IPR039428">
    <property type="entry name" value="NUOK/Mnh_C1-like"/>
</dbReference>
<accession>B7SMC3</accession>
<evidence type="ECO:0000256" key="2">
    <source>
        <dbReference type="ARBA" id="ARBA00010519"/>
    </source>
</evidence>
<evidence type="ECO:0000313" key="12">
    <source>
        <dbReference type="EMBL" id="ABZ02017.1"/>
    </source>
</evidence>
<evidence type="ECO:0000256" key="10">
    <source>
        <dbReference type="ARBA" id="ARBA00049551"/>
    </source>
</evidence>
<keyword evidence="4 11" id="KW-0812">Transmembrane</keyword>
<evidence type="ECO:0000256" key="7">
    <source>
        <dbReference type="ARBA" id="ARBA00023027"/>
    </source>
</evidence>
<comment type="subcellular location">
    <subcellularLocation>
        <location evidence="1">Membrane</location>
        <topology evidence="1">Multi-pass membrane protein</topology>
    </subcellularLocation>
</comment>
<organism evidence="12">
    <name type="scientific">Geocoris pallidipennis</name>
    <name type="common">Big-eyed bug</name>
    <dbReference type="NCBI Taxonomy" id="300797"/>
    <lineage>
        <taxon>Eukaryota</taxon>
        <taxon>Metazoa</taxon>
        <taxon>Ecdysozoa</taxon>
        <taxon>Arthropoda</taxon>
        <taxon>Hexapoda</taxon>
        <taxon>Insecta</taxon>
        <taxon>Pterygota</taxon>
        <taxon>Neoptera</taxon>
        <taxon>Paraneoptera</taxon>
        <taxon>Hemiptera</taxon>
        <taxon>Heteroptera</taxon>
        <taxon>Panheteroptera</taxon>
        <taxon>Pentatomomorpha</taxon>
        <taxon>Lygaeoidea</taxon>
        <taxon>Geocoridae</taxon>
        <taxon>Geocoris</taxon>
    </lineage>
</organism>
<comment type="similarity">
    <text evidence="2">Belongs to the complex I subunit 4L family.</text>
</comment>
<keyword evidence="5" id="KW-1278">Translocase</keyword>
<dbReference type="RefSeq" id="YP_002727919.1">
    <property type="nucleotide sequence ID" value="NC_012424.1"/>
</dbReference>
<evidence type="ECO:0000256" key="11">
    <source>
        <dbReference type="SAM" id="Phobius"/>
    </source>
</evidence>
<dbReference type="AlphaFoldDB" id="B7SMC3"/>
<evidence type="ECO:0000256" key="9">
    <source>
        <dbReference type="ARBA" id="ARBA00031586"/>
    </source>
</evidence>
<protein>
    <recommendedName>
        <fullName evidence="3">NADH-ubiquinone oxidoreductase chain 4L</fullName>
    </recommendedName>
    <alternativeName>
        <fullName evidence="9">NADH dehydrogenase subunit 4L</fullName>
    </alternativeName>
</protein>
<gene>
    <name evidence="12" type="primary">ND4L</name>
</gene>
<dbReference type="GO" id="GO:0008137">
    <property type="term" value="F:NADH dehydrogenase (ubiquinone) activity"/>
    <property type="evidence" value="ECO:0007669"/>
    <property type="project" value="UniProtKB-EC"/>
</dbReference>
<dbReference type="Gene3D" id="1.10.287.3510">
    <property type="match status" value="1"/>
</dbReference>
<keyword evidence="8 11" id="KW-0472">Membrane</keyword>
<dbReference type="GeneID" id="7670220"/>
<keyword evidence="12" id="KW-0496">Mitochondrion</keyword>
<sequence length="93" mass="10804">MLYMIMFMFISGLIVFSSSRKHLLISLFSLEYMVMVLFILFFIYLMYFGFELYYSLIFLVFTVCEGALGLGVLVNLIRSHGNDLLSSLSILSW</sequence>
<dbReference type="GO" id="GO:0016020">
    <property type="term" value="C:membrane"/>
    <property type="evidence" value="ECO:0007669"/>
    <property type="project" value="UniProtKB-SubCell"/>
</dbReference>
<evidence type="ECO:0000256" key="5">
    <source>
        <dbReference type="ARBA" id="ARBA00022967"/>
    </source>
</evidence>
<feature type="transmembrane region" description="Helical" evidence="11">
    <location>
        <begin position="53"/>
        <end position="77"/>
    </location>
</feature>
<dbReference type="EMBL" id="EU427336">
    <property type="protein sequence ID" value="ABZ02017.1"/>
    <property type="molecule type" value="Genomic_DNA"/>
</dbReference>
<keyword evidence="7" id="KW-0520">NAD</keyword>
<geneLocation type="mitochondrion" evidence="12"/>
<comment type="catalytic activity">
    <reaction evidence="10">
        <text>a ubiquinone + NADH + 5 H(+)(in) = a ubiquinol + NAD(+) + 4 H(+)(out)</text>
        <dbReference type="Rhea" id="RHEA:29091"/>
        <dbReference type="Rhea" id="RHEA-COMP:9565"/>
        <dbReference type="Rhea" id="RHEA-COMP:9566"/>
        <dbReference type="ChEBI" id="CHEBI:15378"/>
        <dbReference type="ChEBI" id="CHEBI:16389"/>
        <dbReference type="ChEBI" id="CHEBI:17976"/>
        <dbReference type="ChEBI" id="CHEBI:57540"/>
        <dbReference type="ChEBI" id="CHEBI:57945"/>
        <dbReference type="EC" id="7.1.1.2"/>
    </reaction>
</comment>
<evidence type="ECO:0000256" key="4">
    <source>
        <dbReference type="ARBA" id="ARBA00022692"/>
    </source>
</evidence>
<feature type="transmembrane region" description="Helical" evidence="11">
    <location>
        <begin position="23"/>
        <end position="47"/>
    </location>
</feature>
<reference evidence="12" key="1">
    <citation type="journal article" date="2008" name="BMC Genomics">
        <title>Comparative and phylogenomic studies on the mitochondrial genomes of Pentatomomorpha (Insecta: Hemiptera: Heteroptera).</title>
        <authorList>
            <person name="Hua J."/>
            <person name="Li M."/>
            <person name="Dong P."/>
            <person name="Cui Y."/>
            <person name="Xie Q."/>
            <person name="Bu W."/>
        </authorList>
    </citation>
    <scope>NUCLEOTIDE SEQUENCE</scope>
</reference>
<evidence type="ECO:0000256" key="1">
    <source>
        <dbReference type="ARBA" id="ARBA00004141"/>
    </source>
</evidence>
<evidence type="ECO:0000256" key="6">
    <source>
        <dbReference type="ARBA" id="ARBA00022989"/>
    </source>
</evidence>
<proteinExistence type="inferred from homology"/>
<keyword evidence="6 11" id="KW-1133">Transmembrane helix</keyword>
<name>B7SMC3_GEOPA</name>
<evidence type="ECO:0000256" key="8">
    <source>
        <dbReference type="ARBA" id="ARBA00023136"/>
    </source>
</evidence>
<dbReference type="CTD" id="4539"/>
<dbReference type="Pfam" id="PF00420">
    <property type="entry name" value="Oxidored_q2"/>
    <property type="match status" value="1"/>
</dbReference>
<evidence type="ECO:0000256" key="3">
    <source>
        <dbReference type="ARBA" id="ARBA00016612"/>
    </source>
</evidence>